<protein>
    <submittedName>
        <fullName evidence="2">Uncharacterized protein</fullName>
    </submittedName>
</protein>
<reference evidence="2" key="1">
    <citation type="journal article" date="2021" name="Proc. Natl. Acad. Sci. U.S.A.">
        <title>A Catalog of Tens of Thousands of Viruses from Human Metagenomes Reveals Hidden Associations with Chronic Diseases.</title>
        <authorList>
            <person name="Tisza M.J."/>
            <person name="Buck C.B."/>
        </authorList>
    </citation>
    <scope>NUCLEOTIDE SEQUENCE</scope>
    <source>
        <strain evidence="2">Ct2kB26</strain>
    </source>
</reference>
<name>A0A8S5P9D9_9CAUD</name>
<evidence type="ECO:0000313" key="2">
    <source>
        <dbReference type="EMBL" id="DAE03221.1"/>
    </source>
</evidence>
<dbReference type="EMBL" id="BK015360">
    <property type="protein sequence ID" value="DAE03221.1"/>
    <property type="molecule type" value="Genomic_DNA"/>
</dbReference>
<proteinExistence type="predicted"/>
<sequence length="114" mass="11986">MGMEQILASIGKMFPGVNLQSAVQRAKKEISGTADTLEGCQSTARRLGIDSGVVNSIFQRYGKTMQARAICGLLGTTPEALKADADRIVGAGQNGSQCPQNAKAEGSSKFPRLK</sequence>
<evidence type="ECO:0000256" key="1">
    <source>
        <dbReference type="SAM" id="MobiDB-lite"/>
    </source>
</evidence>
<organism evidence="2">
    <name type="scientific">Siphoviridae sp. ct2kB26</name>
    <dbReference type="NCBI Taxonomy" id="2825317"/>
    <lineage>
        <taxon>Viruses</taxon>
        <taxon>Duplodnaviria</taxon>
        <taxon>Heunggongvirae</taxon>
        <taxon>Uroviricota</taxon>
        <taxon>Caudoviricetes</taxon>
    </lineage>
</organism>
<feature type="region of interest" description="Disordered" evidence="1">
    <location>
        <begin position="92"/>
        <end position="114"/>
    </location>
</feature>
<accession>A0A8S5P9D9</accession>